<comment type="caution">
    <text evidence="2">The sequence shown here is derived from an EMBL/GenBank/DDBJ whole genome shotgun (WGS) entry which is preliminary data.</text>
</comment>
<gene>
    <name evidence="2" type="ORF">LCGC14_0955770</name>
</gene>
<accession>A0A0F9NKI2</accession>
<feature type="non-terminal residue" evidence="2">
    <location>
        <position position="47"/>
    </location>
</feature>
<evidence type="ECO:0000313" key="2">
    <source>
        <dbReference type="EMBL" id="KKN18429.1"/>
    </source>
</evidence>
<keyword evidence="1" id="KW-0812">Transmembrane</keyword>
<reference evidence="2" key="1">
    <citation type="journal article" date="2015" name="Nature">
        <title>Complex archaea that bridge the gap between prokaryotes and eukaryotes.</title>
        <authorList>
            <person name="Spang A."/>
            <person name="Saw J.H."/>
            <person name="Jorgensen S.L."/>
            <person name="Zaremba-Niedzwiedzka K."/>
            <person name="Martijn J."/>
            <person name="Lind A.E."/>
            <person name="van Eijk R."/>
            <person name="Schleper C."/>
            <person name="Guy L."/>
            <person name="Ettema T.J."/>
        </authorList>
    </citation>
    <scope>NUCLEOTIDE SEQUENCE</scope>
</reference>
<protein>
    <submittedName>
        <fullName evidence="2">Uncharacterized protein</fullName>
    </submittedName>
</protein>
<keyword evidence="1" id="KW-1133">Transmembrane helix</keyword>
<dbReference type="AlphaFoldDB" id="A0A0F9NKI2"/>
<dbReference type="EMBL" id="LAZR01003427">
    <property type="protein sequence ID" value="KKN18429.1"/>
    <property type="molecule type" value="Genomic_DNA"/>
</dbReference>
<proteinExistence type="predicted"/>
<feature type="transmembrane region" description="Helical" evidence="1">
    <location>
        <begin position="20"/>
        <end position="39"/>
    </location>
</feature>
<keyword evidence="1" id="KW-0472">Membrane</keyword>
<organism evidence="2">
    <name type="scientific">marine sediment metagenome</name>
    <dbReference type="NCBI Taxonomy" id="412755"/>
    <lineage>
        <taxon>unclassified sequences</taxon>
        <taxon>metagenomes</taxon>
        <taxon>ecological metagenomes</taxon>
    </lineage>
</organism>
<sequence length="47" mass="5523">MSDIQNYLNAFLYIVVRTNILQQFGWTLAISMILGALFLDKFKVLLW</sequence>
<evidence type="ECO:0000256" key="1">
    <source>
        <dbReference type="SAM" id="Phobius"/>
    </source>
</evidence>
<name>A0A0F9NKI2_9ZZZZ</name>